<dbReference type="InterPro" id="IPR001753">
    <property type="entry name" value="Enoyl-CoA_hydra/iso"/>
</dbReference>
<dbReference type="SUPFAM" id="SSF52096">
    <property type="entry name" value="ClpP/crotonase"/>
    <property type="match status" value="1"/>
</dbReference>
<dbReference type="EMBL" id="FWFO01000001">
    <property type="protein sequence ID" value="SLN40331.1"/>
    <property type="molecule type" value="Genomic_DNA"/>
</dbReference>
<organism evidence="3 4">
    <name type="scientific">Falsiruegeria litorea R37</name>
    <dbReference type="NCBI Taxonomy" id="1200284"/>
    <lineage>
        <taxon>Bacteria</taxon>
        <taxon>Pseudomonadati</taxon>
        <taxon>Pseudomonadota</taxon>
        <taxon>Alphaproteobacteria</taxon>
        <taxon>Rhodobacterales</taxon>
        <taxon>Roseobacteraceae</taxon>
        <taxon>Falsiruegeria</taxon>
    </lineage>
</organism>
<dbReference type="NCBIfam" id="NF004840">
    <property type="entry name" value="PRK06190.1"/>
    <property type="match status" value="1"/>
</dbReference>
<dbReference type="FunFam" id="3.90.226.10:FF:000009">
    <property type="entry name" value="Carnitinyl-CoA dehydratase"/>
    <property type="match status" value="1"/>
</dbReference>
<accession>A0A1Y5SGJ8</accession>
<evidence type="ECO:0000256" key="2">
    <source>
        <dbReference type="ARBA" id="ARBA00023239"/>
    </source>
</evidence>
<evidence type="ECO:0000313" key="4">
    <source>
        <dbReference type="Proteomes" id="UP000193077"/>
    </source>
</evidence>
<sequence>MAEPLIQIHRDGPLAVIRLNRPDALNALSRALVKDLTGAVRELSEDTDLRAIVLTGNGRAFSVGVDLKEMSQADNVAGQFDWHGADNLFAVARACPKPIITAVNGYAITGGLELALMGDFLIASEAAVFADTHARVGITPSWGMTQILPRLVGINRARQMSLTGEFVSADKALHWGLVNEVVAADALLDRALDLAGQIASTDATTMGRIRGLISDGEGLPLDQAMSKETQVFDEHIAQVSASDVAVGRDRATARGRQMADAKRKD</sequence>
<evidence type="ECO:0000256" key="1">
    <source>
        <dbReference type="ARBA" id="ARBA00005254"/>
    </source>
</evidence>
<gene>
    <name evidence="3" type="primary">paaF_3</name>
    <name evidence="3" type="ORF">TRL7639_02078</name>
</gene>
<dbReference type="PANTHER" id="PTHR43802">
    <property type="entry name" value="ENOYL-COA HYDRATASE"/>
    <property type="match status" value="1"/>
</dbReference>
<name>A0A1Y5SGJ8_9RHOB</name>
<dbReference type="RefSeq" id="WP_085795591.1">
    <property type="nucleotide sequence ID" value="NZ_FWFO01000001.1"/>
</dbReference>
<dbReference type="Proteomes" id="UP000193077">
    <property type="component" value="Unassembled WGS sequence"/>
</dbReference>
<proteinExistence type="inferred from homology"/>
<dbReference type="CDD" id="cd06558">
    <property type="entry name" value="crotonase-like"/>
    <property type="match status" value="1"/>
</dbReference>
<dbReference type="AlphaFoldDB" id="A0A1Y5SGJ8"/>
<comment type="similarity">
    <text evidence="1">Belongs to the enoyl-CoA hydratase/isomerase family.</text>
</comment>
<dbReference type="GO" id="GO:0004300">
    <property type="term" value="F:enoyl-CoA hydratase activity"/>
    <property type="evidence" value="ECO:0007669"/>
    <property type="project" value="UniProtKB-EC"/>
</dbReference>
<dbReference type="InterPro" id="IPR029045">
    <property type="entry name" value="ClpP/crotonase-like_dom_sf"/>
</dbReference>
<dbReference type="Pfam" id="PF00378">
    <property type="entry name" value="ECH_1"/>
    <property type="match status" value="1"/>
</dbReference>
<evidence type="ECO:0000313" key="3">
    <source>
        <dbReference type="EMBL" id="SLN40331.1"/>
    </source>
</evidence>
<dbReference type="PANTHER" id="PTHR43802:SF1">
    <property type="entry name" value="IP11341P-RELATED"/>
    <property type="match status" value="1"/>
</dbReference>
<dbReference type="EC" id="4.2.1.17" evidence="3"/>
<dbReference type="Gene3D" id="3.90.226.10">
    <property type="entry name" value="2-enoyl-CoA Hydratase, Chain A, domain 1"/>
    <property type="match status" value="1"/>
</dbReference>
<protein>
    <submittedName>
        <fullName evidence="3">2,3-dehydroadipyl-CoA hydratase</fullName>
        <ecNumber evidence="3">4.2.1.17</ecNumber>
    </submittedName>
</protein>
<keyword evidence="4" id="KW-1185">Reference proteome</keyword>
<dbReference type="OrthoDB" id="9775794at2"/>
<keyword evidence="2 3" id="KW-0456">Lyase</keyword>
<reference evidence="3 4" key="1">
    <citation type="submission" date="2017-03" db="EMBL/GenBank/DDBJ databases">
        <authorList>
            <person name="Afonso C.L."/>
            <person name="Miller P.J."/>
            <person name="Scott M.A."/>
            <person name="Spackman E."/>
            <person name="Goraichik I."/>
            <person name="Dimitrov K.M."/>
            <person name="Suarez D.L."/>
            <person name="Swayne D.E."/>
        </authorList>
    </citation>
    <scope>NUCLEOTIDE SEQUENCE [LARGE SCALE GENOMIC DNA]</scope>
    <source>
        <strain evidence="3 4">CECT 7639</strain>
    </source>
</reference>